<feature type="region of interest" description="Disordered" evidence="1">
    <location>
        <begin position="1"/>
        <end position="37"/>
    </location>
</feature>
<feature type="compositionally biased region" description="Polar residues" evidence="1">
    <location>
        <begin position="1"/>
        <end position="12"/>
    </location>
</feature>
<comment type="caution">
    <text evidence="2">The sequence shown here is derived from an EMBL/GenBank/DDBJ whole genome shotgun (WGS) entry which is preliminary data.</text>
</comment>
<accession>A0ABR8CFV2</accession>
<sequence length="49" mass="6011">MKAYRESQQQPYSDYRDRQISENALESHEPKDHLHPNYCHWAWLPKPTK</sequence>
<feature type="compositionally biased region" description="Basic and acidic residues" evidence="1">
    <location>
        <begin position="14"/>
        <end position="35"/>
    </location>
</feature>
<proteinExistence type="predicted"/>
<dbReference type="EMBL" id="JACJQY010000056">
    <property type="protein sequence ID" value="MBD2319584.1"/>
    <property type="molecule type" value="Genomic_DNA"/>
</dbReference>
<evidence type="ECO:0000313" key="3">
    <source>
        <dbReference type="Proteomes" id="UP000618445"/>
    </source>
</evidence>
<protein>
    <submittedName>
        <fullName evidence="2">Uncharacterized protein</fullName>
    </submittedName>
</protein>
<organism evidence="2 3">
    <name type="scientific">Phormidium tenue FACHB-1050</name>
    <dbReference type="NCBI Taxonomy" id="2692857"/>
    <lineage>
        <taxon>Bacteria</taxon>
        <taxon>Bacillati</taxon>
        <taxon>Cyanobacteriota</taxon>
        <taxon>Cyanophyceae</taxon>
        <taxon>Oscillatoriophycideae</taxon>
        <taxon>Oscillatoriales</taxon>
        <taxon>Oscillatoriaceae</taxon>
        <taxon>Phormidium</taxon>
    </lineage>
</organism>
<gene>
    <name evidence="2" type="ORF">H6G05_22440</name>
</gene>
<dbReference type="Proteomes" id="UP000618445">
    <property type="component" value="Unassembled WGS sequence"/>
</dbReference>
<evidence type="ECO:0000313" key="2">
    <source>
        <dbReference type="EMBL" id="MBD2319584.1"/>
    </source>
</evidence>
<reference evidence="2 3" key="1">
    <citation type="journal article" date="2020" name="ISME J.">
        <title>Comparative genomics reveals insights into cyanobacterial evolution and habitat adaptation.</title>
        <authorList>
            <person name="Chen M.Y."/>
            <person name="Teng W.K."/>
            <person name="Zhao L."/>
            <person name="Hu C.X."/>
            <person name="Zhou Y.K."/>
            <person name="Han B.P."/>
            <person name="Song L.R."/>
            <person name="Shu W.S."/>
        </authorList>
    </citation>
    <scope>NUCLEOTIDE SEQUENCE [LARGE SCALE GENOMIC DNA]</scope>
    <source>
        <strain evidence="2 3">FACHB-1050</strain>
    </source>
</reference>
<dbReference type="RefSeq" id="WP_190581744.1">
    <property type="nucleotide sequence ID" value="NZ_CAWPQU010000052.1"/>
</dbReference>
<evidence type="ECO:0000256" key="1">
    <source>
        <dbReference type="SAM" id="MobiDB-lite"/>
    </source>
</evidence>
<keyword evidence="3" id="KW-1185">Reference proteome</keyword>
<name>A0ABR8CFV2_9CYAN</name>